<dbReference type="AlphaFoldDB" id="A0A645ECW7"/>
<proteinExistence type="predicted"/>
<comment type="caution">
    <text evidence="2">The sequence shown here is derived from an EMBL/GenBank/DDBJ whole genome shotgun (WGS) entry which is preliminary data.</text>
</comment>
<evidence type="ECO:0000256" key="1">
    <source>
        <dbReference type="SAM" id="Phobius"/>
    </source>
</evidence>
<evidence type="ECO:0000313" key="2">
    <source>
        <dbReference type="EMBL" id="MPM99335.1"/>
    </source>
</evidence>
<name>A0A645ECW7_9ZZZZ</name>
<feature type="transmembrane region" description="Helical" evidence="1">
    <location>
        <begin position="91"/>
        <end position="108"/>
    </location>
</feature>
<organism evidence="2">
    <name type="scientific">bioreactor metagenome</name>
    <dbReference type="NCBI Taxonomy" id="1076179"/>
    <lineage>
        <taxon>unclassified sequences</taxon>
        <taxon>metagenomes</taxon>
        <taxon>ecological metagenomes</taxon>
    </lineage>
</organism>
<reference evidence="2" key="1">
    <citation type="submission" date="2019-08" db="EMBL/GenBank/DDBJ databases">
        <authorList>
            <person name="Kucharzyk K."/>
            <person name="Murdoch R.W."/>
            <person name="Higgins S."/>
            <person name="Loffler F."/>
        </authorList>
    </citation>
    <scope>NUCLEOTIDE SEQUENCE</scope>
</reference>
<sequence length="176" mass="19513">MIIAPMSKTNHPRMSSRRCHDNIFSFWLIPFFNLKNPSPFIITPMIAIKIIPSAFTCSGLIRRGIALDRINNDPVISTTATNSAEKRDNLLYPKVILLVAGFFAFFSANQATNNAMLSPKSCNESANSAKLFVKSPPISSIIVKSIFKDAANNTFFSLSPITSSLIRIIIKFSVFH</sequence>
<gene>
    <name evidence="2" type="ORF">SDC9_146526</name>
</gene>
<feature type="transmembrane region" description="Helical" evidence="1">
    <location>
        <begin position="40"/>
        <end position="61"/>
    </location>
</feature>
<keyword evidence="1" id="KW-1133">Transmembrane helix</keyword>
<dbReference type="EMBL" id="VSSQ01045436">
    <property type="protein sequence ID" value="MPM99335.1"/>
    <property type="molecule type" value="Genomic_DNA"/>
</dbReference>
<accession>A0A645ECW7</accession>
<keyword evidence="1" id="KW-0472">Membrane</keyword>
<keyword evidence="1" id="KW-0812">Transmembrane</keyword>
<protein>
    <submittedName>
        <fullName evidence="2">Uncharacterized protein</fullName>
    </submittedName>
</protein>